<evidence type="ECO:0000256" key="2">
    <source>
        <dbReference type="ARBA" id="ARBA00023002"/>
    </source>
</evidence>
<dbReference type="InterPro" id="IPR050740">
    <property type="entry name" value="Aldehyde_DH_Superfamily"/>
</dbReference>
<dbReference type="RefSeq" id="WP_037398431.1">
    <property type="nucleotide sequence ID" value="NZ_BJNI01000031.1"/>
</dbReference>
<reference evidence="4 5" key="1">
    <citation type="journal article" date="2013" name="Genome Biol.">
        <title>Comparative genomics of the core and accessory genomes of 48 Sinorhizobium strains comprising five genospecies.</title>
        <authorList>
            <person name="Sugawara M."/>
            <person name="Epstein B."/>
            <person name="Badgley B.D."/>
            <person name="Unno T."/>
            <person name="Xu L."/>
            <person name="Reese J."/>
            <person name="Gyaneshwar P."/>
            <person name="Denny R."/>
            <person name="Mudge J."/>
            <person name="Bharti A.K."/>
            <person name="Farmer A.D."/>
            <person name="May G.D."/>
            <person name="Woodward J.E."/>
            <person name="Medigue C."/>
            <person name="Vallenet D."/>
            <person name="Lajus A."/>
            <person name="Rouy Z."/>
            <person name="Martinez-Vaz B."/>
            <person name="Tiffin P."/>
            <person name="Young N.D."/>
            <person name="Sadowsky M.J."/>
        </authorList>
    </citation>
    <scope>NUCLEOTIDE SEQUENCE [LARGE SCALE GENOMIC DNA]</scope>
    <source>
        <strain evidence="4 5">USDA205</strain>
    </source>
</reference>
<name>A0A844A884_RHIFR</name>
<dbReference type="EMBL" id="WISZ01000069">
    <property type="protein sequence ID" value="MQX08328.1"/>
    <property type="molecule type" value="Genomic_DNA"/>
</dbReference>
<dbReference type="Gene3D" id="3.40.605.10">
    <property type="entry name" value="Aldehyde Dehydrogenase, Chain A, domain 1"/>
    <property type="match status" value="1"/>
</dbReference>
<dbReference type="PANTHER" id="PTHR43353">
    <property type="entry name" value="SUCCINATE-SEMIALDEHYDE DEHYDROGENASE, MITOCHONDRIAL"/>
    <property type="match status" value="1"/>
</dbReference>
<dbReference type="InterPro" id="IPR016162">
    <property type="entry name" value="Ald_DH_N"/>
</dbReference>
<proteinExistence type="inferred from homology"/>
<evidence type="ECO:0000313" key="4">
    <source>
        <dbReference type="EMBL" id="MQX08328.1"/>
    </source>
</evidence>
<sequence length="475" mass="51568">MTTVLINGAWEVGENAGLPVVDPATEREICNVPSASEDQVRRAVEAAAAAQPAWAVLEPWRRADALRAMAACLSQNRQELAELISAEVGKPLRKAGEDVDNAAVYLDYMAQWDRRIEGEIVPADNRDETILLTRVPVGVVAAITAWNYPLDLFIRKAAPALVTGNTMVVKPTEVTPLATIRAIELISEQKCVPDGVLNLVTGGGAVGAQLCSHPLVNMITMTGHRDTGKRIMAGAATTLARVSLELGGSAPAIVWKDADLNLAADAIAFASFENSGQVCTSSERILVHRDVHDDFVERLVERANRLKVGSSRDDVDLGPLVNRVQYQKVSEAIDLARAEGGTLRCGGHSLPSLPASGYWVRPTVMTGVTPEMSIFNEETFGPIAPVVRIDSFEEAIRLANATRYGLSAFLFSNDYRLIMRAQNELRFGEIYVNRTMGEALQGFHNGHQESGIGGEDGKHGLLKYTQIRTVYHRYG</sequence>
<dbReference type="GeneID" id="48976522"/>
<evidence type="ECO:0000313" key="5">
    <source>
        <dbReference type="Proteomes" id="UP000466694"/>
    </source>
</evidence>
<dbReference type="GO" id="GO:0009450">
    <property type="term" value="P:gamma-aminobutyric acid catabolic process"/>
    <property type="evidence" value="ECO:0007669"/>
    <property type="project" value="TreeGrafter"/>
</dbReference>
<dbReference type="PANTHER" id="PTHR43353:SF5">
    <property type="entry name" value="SUCCINATE-SEMIALDEHYDE DEHYDROGENASE, MITOCHONDRIAL"/>
    <property type="match status" value="1"/>
</dbReference>
<gene>
    <name evidence="4" type="ORF">GHK48_08405</name>
</gene>
<dbReference type="Pfam" id="PF00171">
    <property type="entry name" value="Aldedh"/>
    <property type="match status" value="1"/>
</dbReference>
<feature type="domain" description="Aldehyde dehydrogenase" evidence="3">
    <location>
        <begin position="16"/>
        <end position="470"/>
    </location>
</feature>
<dbReference type="SUPFAM" id="SSF53720">
    <property type="entry name" value="ALDH-like"/>
    <property type="match status" value="1"/>
</dbReference>
<dbReference type="AlphaFoldDB" id="A0A844A884"/>
<dbReference type="InterPro" id="IPR016163">
    <property type="entry name" value="Ald_DH_C"/>
</dbReference>
<dbReference type="FunFam" id="3.40.309.10:FF:000009">
    <property type="entry name" value="Aldehyde dehydrogenase A"/>
    <property type="match status" value="1"/>
</dbReference>
<organism evidence="4 5">
    <name type="scientific">Rhizobium fredii</name>
    <name type="common">Sinorhizobium fredii</name>
    <dbReference type="NCBI Taxonomy" id="380"/>
    <lineage>
        <taxon>Bacteria</taxon>
        <taxon>Pseudomonadati</taxon>
        <taxon>Pseudomonadota</taxon>
        <taxon>Alphaproteobacteria</taxon>
        <taxon>Hyphomicrobiales</taxon>
        <taxon>Rhizobiaceae</taxon>
        <taxon>Sinorhizobium/Ensifer group</taxon>
        <taxon>Sinorhizobium</taxon>
    </lineage>
</organism>
<accession>A0A844A884</accession>
<keyword evidence="2" id="KW-0560">Oxidoreductase</keyword>
<protein>
    <submittedName>
        <fullName evidence="4">Aldehyde dehydrogenase family protein</fullName>
    </submittedName>
</protein>
<dbReference type="InterPro" id="IPR015590">
    <property type="entry name" value="Aldehyde_DH_dom"/>
</dbReference>
<dbReference type="Proteomes" id="UP000466694">
    <property type="component" value="Unassembled WGS sequence"/>
</dbReference>
<evidence type="ECO:0000256" key="1">
    <source>
        <dbReference type="ARBA" id="ARBA00009986"/>
    </source>
</evidence>
<dbReference type="FunFam" id="3.40.605.10:FF:000007">
    <property type="entry name" value="NAD/NADP-dependent betaine aldehyde dehydrogenase"/>
    <property type="match status" value="1"/>
</dbReference>
<dbReference type="InterPro" id="IPR016161">
    <property type="entry name" value="Ald_DH/histidinol_DH"/>
</dbReference>
<dbReference type="GO" id="GO:0004777">
    <property type="term" value="F:succinate-semialdehyde dehydrogenase (NAD+) activity"/>
    <property type="evidence" value="ECO:0007669"/>
    <property type="project" value="TreeGrafter"/>
</dbReference>
<comment type="similarity">
    <text evidence="1">Belongs to the aldehyde dehydrogenase family.</text>
</comment>
<dbReference type="Gene3D" id="3.40.309.10">
    <property type="entry name" value="Aldehyde Dehydrogenase, Chain A, domain 2"/>
    <property type="match status" value="1"/>
</dbReference>
<comment type="caution">
    <text evidence="4">The sequence shown here is derived from an EMBL/GenBank/DDBJ whole genome shotgun (WGS) entry which is preliminary data.</text>
</comment>
<evidence type="ECO:0000259" key="3">
    <source>
        <dbReference type="Pfam" id="PF00171"/>
    </source>
</evidence>